<evidence type="ECO:0000313" key="3">
    <source>
        <dbReference type="Proteomes" id="UP000198781"/>
    </source>
</evidence>
<protein>
    <submittedName>
        <fullName evidence="2">Uncharacterized protein</fullName>
    </submittedName>
</protein>
<proteinExistence type="predicted"/>
<keyword evidence="1" id="KW-0472">Membrane</keyword>
<sequence>MTEIQNIKWNNYGVNPKIHAFARQFRQKRLKRVLIMANFVHIEYRTEHPGVQRAERFAASLKGAAASLDGSRGASSLLLAAVVAAVLVVANQVVDSRAEGHMLAAWMVMWVIAFAALALLAGPARRASTLLRSGYKAWSEARRREAEDEKTWNAALHDARIMADLSRAMNGIAVDNIRRYY</sequence>
<keyword evidence="1" id="KW-0812">Transmembrane</keyword>
<dbReference type="EMBL" id="FMZC01000009">
    <property type="protein sequence ID" value="SDD78892.1"/>
    <property type="molecule type" value="Genomic_DNA"/>
</dbReference>
<organism evidence="2 3">
    <name type="scientific">Paracidovorax valerianellae</name>
    <dbReference type="NCBI Taxonomy" id="187868"/>
    <lineage>
        <taxon>Bacteria</taxon>
        <taxon>Pseudomonadati</taxon>
        <taxon>Pseudomonadota</taxon>
        <taxon>Betaproteobacteria</taxon>
        <taxon>Burkholderiales</taxon>
        <taxon>Comamonadaceae</taxon>
        <taxon>Paracidovorax</taxon>
    </lineage>
</organism>
<dbReference type="AlphaFoldDB" id="A0A1G6XLH9"/>
<dbReference type="STRING" id="187868.SAMN05192589_10945"/>
<feature type="transmembrane region" description="Helical" evidence="1">
    <location>
        <begin position="77"/>
        <end position="94"/>
    </location>
</feature>
<reference evidence="2 3" key="1">
    <citation type="submission" date="2016-10" db="EMBL/GenBank/DDBJ databases">
        <authorList>
            <person name="de Groot N.N."/>
        </authorList>
    </citation>
    <scope>NUCLEOTIDE SEQUENCE [LARGE SCALE GENOMIC DNA]</scope>
    <source>
        <strain evidence="2 3">DSM 16619</strain>
    </source>
</reference>
<keyword evidence="1" id="KW-1133">Transmembrane helix</keyword>
<keyword evidence="3" id="KW-1185">Reference proteome</keyword>
<evidence type="ECO:0000256" key="1">
    <source>
        <dbReference type="SAM" id="Phobius"/>
    </source>
</evidence>
<dbReference type="Proteomes" id="UP000198781">
    <property type="component" value="Unassembled WGS sequence"/>
</dbReference>
<accession>A0A1G6XLH9</accession>
<gene>
    <name evidence="2" type="ORF">SAMN05192589_10945</name>
</gene>
<name>A0A1G6XLH9_9BURK</name>
<evidence type="ECO:0000313" key="2">
    <source>
        <dbReference type="EMBL" id="SDD78892.1"/>
    </source>
</evidence>
<feature type="transmembrane region" description="Helical" evidence="1">
    <location>
        <begin position="100"/>
        <end position="122"/>
    </location>
</feature>